<evidence type="ECO:0000313" key="1">
    <source>
        <dbReference type="EMBL" id="KKN34171.1"/>
    </source>
</evidence>
<protein>
    <recommendedName>
        <fullName evidence="2">LamG-like jellyroll fold domain-containing protein</fullName>
    </recommendedName>
</protein>
<name>A0A0F9SAZ5_9ZZZZ</name>
<comment type="caution">
    <text evidence="1">The sequence shown here is derived from an EMBL/GenBank/DDBJ whole genome shotgun (WGS) entry which is preliminary data.</text>
</comment>
<dbReference type="EMBL" id="LAZR01002122">
    <property type="protein sequence ID" value="KKN34171.1"/>
    <property type="molecule type" value="Genomic_DNA"/>
</dbReference>
<proteinExistence type="predicted"/>
<evidence type="ECO:0008006" key="2">
    <source>
        <dbReference type="Google" id="ProtNLM"/>
    </source>
</evidence>
<dbReference type="SUPFAM" id="SSF49899">
    <property type="entry name" value="Concanavalin A-like lectins/glucanases"/>
    <property type="match status" value="1"/>
</dbReference>
<dbReference type="InterPro" id="IPR013320">
    <property type="entry name" value="ConA-like_dom_sf"/>
</dbReference>
<accession>A0A0F9SAZ5</accession>
<dbReference type="Pfam" id="PF13385">
    <property type="entry name" value="Laminin_G_3"/>
    <property type="match status" value="1"/>
</dbReference>
<dbReference type="Gene3D" id="2.60.120.200">
    <property type="match status" value="1"/>
</dbReference>
<organism evidence="1">
    <name type="scientific">marine sediment metagenome</name>
    <dbReference type="NCBI Taxonomy" id="412755"/>
    <lineage>
        <taxon>unclassified sequences</taxon>
        <taxon>metagenomes</taxon>
        <taxon>ecological metagenomes</taxon>
    </lineage>
</organism>
<reference evidence="1" key="1">
    <citation type="journal article" date="2015" name="Nature">
        <title>Complex archaea that bridge the gap between prokaryotes and eukaryotes.</title>
        <authorList>
            <person name="Spang A."/>
            <person name="Saw J.H."/>
            <person name="Jorgensen S.L."/>
            <person name="Zaremba-Niedzwiedzka K."/>
            <person name="Martijn J."/>
            <person name="Lind A.E."/>
            <person name="van Eijk R."/>
            <person name="Schleper C."/>
            <person name="Guy L."/>
            <person name="Ettema T.J."/>
        </authorList>
    </citation>
    <scope>NUCLEOTIDE SEQUENCE</scope>
</reference>
<dbReference type="AlphaFoldDB" id="A0A0F9SAZ5"/>
<sequence>MTTLAELENRIYEPSLKLWLPLSHTDGTVVDKSAYGTPFTLASVPYWTPLGWVMDGTNDEILATAALTTHLDFTSEDFSGIIRDGTNDEILATAALTTHLDFTSEDFSGIIRVKHQDSASANTLMIRSFWNQSGWEFVIDTSEAVLLYTCNPGVNPVTYTANSTVVDGEIYTIGFSRTGAAVKIYVNGIDKTDTAGTHTNPGTSDRILGIGSDGYSNNELKGTMKLVAMWSRGLAPQEHAEMHQMMREVFP</sequence>
<gene>
    <name evidence="1" type="ORF">LCGC14_0796250</name>
</gene>